<evidence type="ECO:0000313" key="3">
    <source>
        <dbReference type="Proteomes" id="UP000694844"/>
    </source>
</evidence>
<dbReference type="OrthoDB" id="6177889at2759"/>
<gene>
    <name evidence="4" type="primary">LOC111123170</name>
</gene>
<dbReference type="RefSeq" id="XP_022321038.1">
    <property type="nucleotide sequence ID" value="XM_022465330.1"/>
</dbReference>
<feature type="signal peptide" evidence="2">
    <location>
        <begin position="1"/>
        <end position="21"/>
    </location>
</feature>
<dbReference type="KEGG" id="cvn:111123170"/>
<name>A0A8B8CYZ2_CRAVI</name>
<evidence type="ECO:0000256" key="2">
    <source>
        <dbReference type="SAM" id="SignalP"/>
    </source>
</evidence>
<feature type="transmembrane region" description="Helical" evidence="1">
    <location>
        <begin position="301"/>
        <end position="324"/>
    </location>
</feature>
<organism evidence="3 4">
    <name type="scientific">Crassostrea virginica</name>
    <name type="common">Eastern oyster</name>
    <dbReference type="NCBI Taxonomy" id="6565"/>
    <lineage>
        <taxon>Eukaryota</taxon>
        <taxon>Metazoa</taxon>
        <taxon>Spiralia</taxon>
        <taxon>Lophotrochozoa</taxon>
        <taxon>Mollusca</taxon>
        <taxon>Bivalvia</taxon>
        <taxon>Autobranchia</taxon>
        <taxon>Pteriomorphia</taxon>
        <taxon>Ostreida</taxon>
        <taxon>Ostreoidea</taxon>
        <taxon>Ostreidae</taxon>
        <taxon>Crassostrea</taxon>
    </lineage>
</organism>
<accession>A0A8B8CYZ2</accession>
<dbReference type="AlphaFoldDB" id="A0A8B8CYZ2"/>
<proteinExistence type="predicted"/>
<keyword evidence="2" id="KW-0732">Signal</keyword>
<dbReference type="Proteomes" id="UP000694844">
    <property type="component" value="Chromosome 3"/>
</dbReference>
<dbReference type="GeneID" id="111123170"/>
<keyword evidence="1" id="KW-0812">Transmembrane</keyword>
<sequence length="419" mass="47130">MTKQNQSPILVLLYAIDLALCGVDIIAPEVIVLQRSGLEITCRPSASEDVIQRVTSLILLSNKVAPFTSSVSQIARAVNKNSNETMLTTYWTDKRYRMTGKTGDPRLSFLKLVISRPDVSCEDSAHYRCQMETIMADGSVKTFIKDTQISISATETLIYDSMKVFPKSQSSTPYGQYPLNTELTLSCSALVESESKDLTWCIYTGYSTKATEYDAVKRSRVRMNKPCAYHLVSEIQYMLSDSNVFTWIICKFGTCDISTDKSNVFSVFTYSENHKNISNIEVLLPTDTPSDNASSSNSAEVVSVISIVMVLLMVTCVLAALWVYKNRTPDNNISLNNCRDYFRSKSVESVSESCQTDMSTTIAPDNELNTRPLNSRLRKKTHMLHLITRLRNSKKIFKLNTCVEQIKIQNCHSLYVIID</sequence>
<keyword evidence="3" id="KW-1185">Reference proteome</keyword>
<feature type="chain" id="PRO_5034637178" evidence="2">
    <location>
        <begin position="22"/>
        <end position="419"/>
    </location>
</feature>
<evidence type="ECO:0000313" key="4">
    <source>
        <dbReference type="RefSeq" id="XP_022321038.1"/>
    </source>
</evidence>
<keyword evidence="1" id="KW-1133">Transmembrane helix</keyword>
<keyword evidence="1" id="KW-0472">Membrane</keyword>
<reference evidence="4" key="1">
    <citation type="submission" date="2025-08" db="UniProtKB">
        <authorList>
            <consortium name="RefSeq"/>
        </authorList>
    </citation>
    <scope>IDENTIFICATION</scope>
    <source>
        <tissue evidence="4">Whole sample</tissue>
    </source>
</reference>
<evidence type="ECO:0000256" key="1">
    <source>
        <dbReference type="SAM" id="Phobius"/>
    </source>
</evidence>
<protein>
    <submittedName>
        <fullName evidence="4">Uncharacterized protein LOC111123170 isoform X1</fullName>
    </submittedName>
</protein>